<dbReference type="EMBL" id="JBIGIC010000002">
    <property type="protein sequence ID" value="MFG6486223.1"/>
    <property type="molecule type" value="Genomic_DNA"/>
</dbReference>
<comment type="caution">
    <text evidence="10">The sequence shown here is derived from an EMBL/GenBank/DDBJ whole genome shotgun (WGS) entry which is preliminary data.</text>
</comment>
<keyword evidence="3 10" id="KW-0328">Glycosyltransferase</keyword>
<evidence type="ECO:0000313" key="11">
    <source>
        <dbReference type="Proteomes" id="UP001606134"/>
    </source>
</evidence>
<dbReference type="Proteomes" id="UP001606134">
    <property type="component" value="Unassembled WGS sequence"/>
</dbReference>
<evidence type="ECO:0000259" key="9">
    <source>
        <dbReference type="Pfam" id="PF13231"/>
    </source>
</evidence>
<comment type="subcellular location">
    <subcellularLocation>
        <location evidence="1">Cell membrane</location>
        <topology evidence="1">Multi-pass membrane protein</topology>
    </subcellularLocation>
</comment>
<organism evidence="10 11">
    <name type="scientific">Pelomonas candidula</name>
    <dbReference type="NCBI Taxonomy" id="3299025"/>
    <lineage>
        <taxon>Bacteria</taxon>
        <taxon>Pseudomonadati</taxon>
        <taxon>Pseudomonadota</taxon>
        <taxon>Betaproteobacteria</taxon>
        <taxon>Burkholderiales</taxon>
        <taxon>Sphaerotilaceae</taxon>
        <taxon>Roseateles</taxon>
    </lineage>
</organism>
<protein>
    <submittedName>
        <fullName evidence="10">ArnT family glycosyltransferase</fullName>
        <ecNumber evidence="10">2.4.-.-</ecNumber>
    </submittedName>
</protein>
<dbReference type="Pfam" id="PF13231">
    <property type="entry name" value="PMT_2"/>
    <property type="match status" value="1"/>
</dbReference>
<feature type="transmembrane region" description="Helical" evidence="8">
    <location>
        <begin position="93"/>
        <end position="114"/>
    </location>
</feature>
<keyword evidence="7 8" id="KW-0472">Membrane</keyword>
<keyword evidence="2" id="KW-1003">Cell membrane</keyword>
<feature type="transmembrane region" description="Helical" evidence="8">
    <location>
        <begin position="135"/>
        <end position="161"/>
    </location>
</feature>
<dbReference type="PANTHER" id="PTHR33908:SF3">
    <property type="entry name" value="UNDECAPRENYL PHOSPHATE-ALPHA-4-AMINO-4-DEOXY-L-ARABINOSE ARABINOSYL TRANSFERASE"/>
    <property type="match status" value="1"/>
</dbReference>
<dbReference type="RefSeq" id="WP_394407218.1">
    <property type="nucleotide sequence ID" value="NZ_JBIGIC010000002.1"/>
</dbReference>
<evidence type="ECO:0000256" key="6">
    <source>
        <dbReference type="ARBA" id="ARBA00022989"/>
    </source>
</evidence>
<evidence type="ECO:0000256" key="2">
    <source>
        <dbReference type="ARBA" id="ARBA00022475"/>
    </source>
</evidence>
<proteinExistence type="predicted"/>
<keyword evidence="4 10" id="KW-0808">Transferase</keyword>
<sequence>MTAATDAGEWESQRLHSRGWVVAAAVFAWLAATAWARPLMLPDEGRYVGVALEMLRSGDWLTPTLDGLPYFHKPPLFYWITATSMSVFGANAWAARAAPLLGACLAALSLHAFARRWTPAGEARVGLRVLLVQPLFFLGAQFANLDMLVAGCISATVLLLADAALSAEHGRQHHGTREAAYVMAALGVLAKGLIGAVLPGLIVALWLLLRRRGAVLRALISWRGVLLFTAIACPWFVAMQLRFNGFLDYFFVVQHFKRFAAGGFNNVQPFWFYPAVLAAGAAPFLPWLRAATARGYFQHPSRSPVRLLMAVWLVVVVGFFSLPASKLIGYVLPAVPPLAWLIADSFLARPAPSVRSRQLWHASFAVAAVLGLGIVAWFSWQPRHSTRELAQIIAARRAPDEPVFMLNHYDFDVPFYAHLQAPVRVVDDWSGDEVQRQDNWRRELADAGRFAPAAARLSLLEKRDLASALRQAPVNWVLGPADAALTWPLLLHAQPVATVRGTTLWRVVTDAR</sequence>
<evidence type="ECO:0000256" key="1">
    <source>
        <dbReference type="ARBA" id="ARBA00004651"/>
    </source>
</evidence>
<feature type="transmembrane region" description="Helical" evidence="8">
    <location>
        <begin position="359"/>
        <end position="380"/>
    </location>
</feature>
<dbReference type="InterPro" id="IPR038731">
    <property type="entry name" value="RgtA/B/C-like"/>
</dbReference>
<feature type="transmembrane region" description="Helical" evidence="8">
    <location>
        <begin position="270"/>
        <end position="291"/>
    </location>
</feature>
<feature type="domain" description="Glycosyltransferase RgtA/B/C/D-like" evidence="9">
    <location>
        <begin position="72"/>
        <end position="235"/>
    </location>
</feature>
<feature type="transmembrane region" description="Helical" evidence="8">
    <location>
        <begin position="19"/>
        <end position="36"/>
    </location>
</feature>
<dbReference type="PANTHER" id="PTHR33908">
    <property type="entry name" value="MANNOSYLTRANSFERASE YKCB-RELATED"/>
    <property type="match status" value="1"/>
</dbReference>
<dbReference type="EC" id="2.4.-.-" evidence="10"/>
<feature type="transmembrane region" description="Helical" evidence="8">
    <location>
        <begin position="303"/>
        <end position="321"/>
    </location>
</feature>
<evidence type="ECO:0000256" key="4">
    <source>
        <dbReference type="ARBA" id="ARBA00022679"/>
    </source>
</evidence>
<feature type="transmembrane region" description="Helical" evidence="8">
    <location>
        <begin position="181"/>
        <end position="208"/>
    </location>
</feature>
<evidence type="ECO:0000256" key="3">
    <source>
        <dbReference type="ARBA" id="ARBA00022676"/>
    </source>
</evidence>
<accession>A0ABW7H8H9</accession>
<evidence type="ECO:0000256" key="8">
    <source>
        <dbReference type="SAM" id="Phobius"/>
    </source>
</evidence>
<evidence type="ECO:0000313" key="10">
    <source>
        <dbReference type="EMBL" id="MFG6486223.1"/>
    </source>
</evidence>
<evidence type="ECO:0000256" key="5">
    <source>
        <dbReference type="ARBA" id="ARBA00022692"/>
    </source>
</evidence>
<keyword evidence="6 8" id="KW-1133">Transmembrane helix</keyword>
<dbReference type="InterPro" id="IPR050297">
    <property type="entry name" value="LipidA_mod_glycosyltrf_83"/>
</dbReference>
<feature type="transmembrane region" description="Helical" evidence="8">
    <location>
        <begin position="220"/>
        <end position="238"/>
    </location>
</feature>
<keyword evidence="11" id="KW-1185">Reference proteome</keyword>
<gene>
    <name evidence="10" type="ORF">ACG04R_06030</name>
</gene>
<keyword evidence="5 8" id="KW-0812">Transmembrane</keyword>
<evidence type="ECO:0000256" key="7">
    <source>
        <dbReference type="ARBA" id="ARBA00023136"/>
    </source>
</evidence>
<name>A0ABW7H8H9_9BURK</name>
<dbReference type="GO" id="GO:0016757">
    <property type="term" value="F:glycosyltransferase activity"/>
    <property type="evidence" value="ECO:0007669"/>
    <property type="project" value="UniProtKB-KW"/>
</dbReference>
<reference evidence="10 11" key="1">
    <citation type="submission" date="2024-08" db="EMBL/GenBank/DDBJ databases">
        <authorList>
            <person name="Lu H."/>
        </authorList>
    </citation>
    <scope>NUCLEOTIDE SEQUENCE [LARGE SCALE GENOMIC DNA]</scope>
    <source>
        <strain evidence="10 11">BYS78W</strain>
    </source>
</reference>